<dbReference type="GeneID" id="64592109"/>
<evidence type="ECO:0000313" key="3">
    <source>
        <dbReference type="Proteomes" id="UP000719766"/>
    </source>
</evidence>
<dbReference type="AlphaFoldDB" id="A0A9P7AHQ6"/>
<protein>
    <submittedName>
        <fullName evidence="2">Uncharacterized protein</fullName>
    </submittedName>
</protein>
<dbReference type="RefSeq" id="XP_041156823.1">
    <property type="nucleotide sequence ID" value="XM_041298345.1"/>
</dbReference>
<accession>A0A9P7AHQ6</accession>
<reference evidence="2" key="1">
    <citation type="journal article" date="2020" name="New Phytol.">
        <title>Comparative genomics reveals dynamic genome evolution in host specialist ectomycorrhizal fungi.</title>
        <authorList>
            <person name="Lofgren L.A."/>
            <person name="Nguyen N.H."/>
            <person name="Vilgalys R."/>
            <person name="Ruytinx J."/>
            <person name="Liao H.L."/>
            <person name="Branco S."/>
            <person name="Kuo A."/>
            <person name="LaButti K."/>
            <person name="Lipzen A."/>
            <person name="Andreopoulos W."/>
            <person name="Pangilinan J."/>
            <person name="Riley R."/>
            <person name="Hundley H."/>
            <person name="Na H."/>
            <person name="Barry K."/>
            <person name="Grigoriev I.V."/>
            <person name="Stajich J.E."/>
            <person name="Kennedy P.G."/>
        </authorList>
    </citation>
    <scope>NUCLEOTIDE SEQUENCE</scope>
    <source>
        <strain evidence="2">S12</strain>
    </source>
</reference>
<dbReference type="EMBL" id="JABBWE010000055">
    <property type="protein sequence ID" value="KAG1789804.1"/>
    <property type="molecule type" value="Genomic_DNA"/>
</dbReference>
<evidence type="ECO:0000256" key="1">
    <source>
        <dbReference type="SAM" id="MobiDB-lite"/>
    </source>
</evidence>
<feature type="compositionally biased region" description="Acidic residues" evidence="1">
    <location>
        <begin position="168"/>
        <end position="183"/>
    </location>
</feature>
<dbReference type="Proteomes" id="UP000719766">
    <property type="component" value="Unassembled WGS sequence"/>
</dbReference>
<evidence type="ECO:0000313" key="2">
    <source>
        <dbReference type="EMBL" id="KAG1789804.1"/>
    </source>
</evidence>
<feature type="region of interest" description="Disordered" evidence="1">
    <location>
        <begin position="168"/>
        <end position="199"/>
    </location>
</feature>
<dbReference type="OrthoDB" id="2676448at2759"/>
<gene>
    <name evidence="2" type="ORF">HD556DRAFT_1243132</name>
</gene>
<sequence>KYISRAIARRSATICNALEKYNKMAPLQIPPRPILNYAEVVGYATLGEFTLLKYSCHDLLAKPWAVPETREMSAKYFKLVRSHEEITRLNVEIGHLDAWVEYDDKKMLEVIKMLVADDPPSLLAAELRKQYSVHHRINNAHHCRLHKIRQLKGYSGPIPVMQHDFAEEGQDDEGSGDPEENDELGDKASCLEDTISCIR</sequence>
<comment type="caution">
    <text evidence="2">The sequence shown here is derived from an EMBL/GenBank/DDBJ whole genome shotgun (WGS) entry which is preliminary data.</text>
</comment>
<name>A0A9P7AHQ6_9AGAM</name>
<keyword evidence="3" id="KW-1185">Reference proteome</keyword>
<organism evidence="2 3">
    <name type="scientific">Suillus plorans</name>
    <dbReference type="NCBI Taxonomy" id="116603"/>
    <lineage>
        <taxon>Eukaryota</taxon>
        <taxon>Fungi</taxon>
        <taxon>Dikarya</taxon>
        <taxon>Basidiomycota</taxon>
        <taxon>Agaricomycotina</taxon>
        <taxon>Agaricomycetes</taxon>
        <taxon>Agaricomycetidae</taxon>
        <taxon>Boletales</taxon>
        <taxon>Suillineae</taxon>
        <taxon>Suillaceae</taxon>
        <taxon>Suillus</taxon>
    </lineage>
</organism>
<feature type="non-terminal residue" evidence="2">
    <location>
        <position position="1"/>
    </location>
</feature>
<proteinExistence type="predicted"/>